<dbReference type="GO" id="GO:0046872">
    <property type="term" value="F:metal ion binding"/>
    <property type="evidence" value="ECO:0007669"/>
    <property type="project" value="UniProtKB-KW"/>
</dbReference>
<dbReference type="GO" id="GO:0052856">
    <property type="term" value="F:NAD(P)HX epimerase activity"/>
    <property type="evidence" value="ECO:0007669"/>
    <property type="project" value="UniProtKB-UniRule"/>
</dbReference>
<dbReference type="GO" id="GO:0000932">
    <property type="term" value="C:P-body"/>
    <property type="evidence" value="ECO:0007669"/>
    <property type="project" value="TreeGrafter"/>
</dbReference>
<protein>
    <recommendedName>
        <fullName evidence="1">NAD(P)H-hydrate epimerase</fullName>
        <ecNumber evidence="1">5.1.99.6</ecNumber>
    </recommendedName>
    <alternativeName>
        <fullName evidence="1">NAD(P)HX epimerase</fullName>
    </alternativeName>
</protein>
<comment type="catalytic activity">
    <reaction evidence="1">
        <text>(6R)-NADHX = (6S)-NADHX</text>
        <dbReference type="Rhea" id="RHEA:32215"/>
        <dbReference type="ChEBI" id="CHEBI:64074"/>
        <dbReference type="ChEBI" id="CHEBI:64075"/>
        <dbReference type="EC" id="5.1.99.6"/>
    </reaction>
</comment>
<comment type="caution">
    <text evidence="3">The sequence shown here is derived from an EMBL/GenBank/DDBJ whole genome shotgun (WGS) entry which is preliminary data.</text>
</comment>
<sequence length="437" mass="46985">MFKVVTSRQMAVIDRNSEYLGVERLLLMENAGAAVAKAVAEHLGGSAEGRRVLVLCGPGNNGGDGMAAARHLAAAGAEVRVLLLAGEERVRTREARVNLEALKGMRLSVELITASTWEEVQRASELFKEAEVIVDAMLGTGVRGPLAGGMAEAVKLANESNALRVAVDVPTGVDPDTGFYETAFNPHVTVTLHAYKPALLNRPEKIVVADIGIPPEAEVIAGPGQVEALRREAKRGRPVIVYVYGDEGASEGVDKTLEALPCHYISMHRDMLVAEQEARQAAATADAILLDPSLQPHDVEPFTAKETPLILAAPTKHGGKAVYILRSGARHEKTREQLRRLQSRTKQLSTGLDAPVYVVGEVDAVAYREATYLNWLGTPLEEEETGQTLAVATYLIAKTNNPAEALAATSHILRTAPKEERQNPKKLAEIITTKIDG</sequence>
<dbReference type="GO" id="GO:0031087">
    <property type="term" value="P:deadenylation-independent decapping of nuclear-transcribed mRNA"/>
    <property type="evidence" value="ECO:0007669"/>
    <property type="project" value="TreeGrafter"/>
</dbReference>
<proteinExistence type="inferred from homology"/>
<feature type="binding site" evidence="1">
    <location>
        <position position="61"/>
    </location>
    <ligand>
        <name>K(+)</name>
        <dbReference type="ChEBI" id="CHEBI:29103"/>
    </ligand>
</feature>
<dbReference type="EC" id="5.1.99.6" evidence="1"/>
<dbReference type="NCBIfam" id="TIGR00197">
    <property type="entry name" value="yjeF_nterm"/>
    <property type="match status" value="1"/>
</dbReference>
<feature type="domain" description="YjeF N-terminal" evidence="2">
    <location>
        <begin position="10"/>
        <end position="219"/>
    </location>
</feature>
<dbReference type="HAMAP" id="MF_01966">
    <property type="entry name" value="NADHX_epimerase"/>
    <property type="match status" value="1"/>
</dbReference>
<feature type="binding site" evidence="1">
    <location>
        <position position="168"/>
    </location>
    <ligand>
        <name>(6S)-NADPHX</name>
        <dbReference type="ChEBI" id="CHEBI:64076"/>
    </ligand>
</feature>
<accession>A0A832ZX40</accession>
<dbReference type="GO" id="GO:0003729">
    <property type="term" value="F:mRNA binding"/>
    <property type="evidence" value="ECO:0007669"/>
    <property type="project" value="TreeGrafter"/>
</dbReference>
<dbReference type="Pfam" id="PF03853">
    <property type="entry name" value="YjeF_N"/>
    <property type="match status" value="1"/>
</dbReference>
<dbReference type="PROSITE" id="PS51385">
    <property type="entry name" value="YJEF_N"/>
    <property type="match status" value="1"/>
</dbReference>
<dbReference type="InterPro" id="IPR036652">
    <property type="entry name" value="YjeF_N_dom_sf"/>
</dbReference>
<dbReference type="SUPFAM" id="SSF64153">
    <property type="entry name" value="YjeF N-terminal domain-like"/>
    <property type="match status" value="1"/>
</dbReference>
<dbReference type="GO" id="GO:0033962">
    <property type="term" value="P:P-body assembly"/>
    <property type="evidence" value="ECO:0007669"/>
    <property type="project" value="TreeGrafter"/>
</dbReference>
<comment type="cofactor">
    <cofactor evidence="1">
        <name>K(+)</name>
        <dbReference type="ChEBI" id="CHEBI:29103"/>
    </cofactor>
    <text evidence="1">Binds 1 potassium ion per subunit.</text>
</comment>
<comment type="catalytic activity">
    <reaction evidence="1">
        <text>(6R)-NADPHX = (6S)-NADPHX</text>
        <dbReference type="Rhea" id="RHEA:32227"/>
        <dbReference type="ChEBI" id="CHEBI:64076"/>
        <dbReference type="ChEBI" id="CHEBI:64077"/>
        <dbReference type="EC" id="5.1.99.6"/>
    </reaction>
</comment>
<evidence type="ECO:0000259" key="2">
    <source>
        <dbReference type="PROSITE" id="PS51385"/>
    </source>
</evidence>
<dbReference type="InterPro" id="IPR004443">
    <property type="entry name" value="YjeF_N_dom"/>
</dbReference>
<keyword evidence="1" id="KW-0547">Nucleotide-binding</keyword>
<feature type="binding site" evidence="1">
    <location>
        <position position="171"/>
    </location>
    <ligand>
        <name>K(+)</name>
        <dbReference type="ChEBI" id="CHEBI:29103"/>
    </ligand>
</feature>
<dbReference type="Proteomes" id="UP000608579">
    <property type="component" value="Unassembled WGS sequence"/>
</dbReference>
<organism evidence="3 4">
    <name type="scientific">Caldiarchaeum subterraneum</name>
    <dbReference type="NCBI Taxonomy" id="311458"/>
    <lineage>
        <taxon>Archaea</taxon>
        <taxon>Nitrososphaerota</taxon>
        <taxon>Candidatus Caldarchaeales</taxon>
        <taxon>Candidatus Caldarchaeaceae</taxon>
        <taxon>Candidatus Caldarchaeum</taxon>
    </lineage>
</organism>
<feature type="binding site" evidence="1">
    <location>
        <begin position="139"/>
        <end position="145"/>
    </location>
    <ligand>
        <name>(6S)-NADPHX</name>
        <dbReference type="ChEBI" id="CHEBI:64076"/>
    </ligand>
</feature>
<comment type="caution">
    <text evidence="1">Lacks conserved residue(s) required for the propagation of feature annotation.</text>
</comment>
<comment type="function">
    <text evidence="1">Catalyzes the epimerization of the S- and R-forms of NAD(P)HX, a damaged form of NAD(P)H that is a result of enzymatic or heat-dependent hydration. This is a prerequisite for the S-specific NAD(P)H-hydrate dehydratase to allow the repair of both epimers of NAD(P)HX.</text>
</comment>
<evidence type="ECO:0000313" key="3">
    <source>
        <dbReference type="EMBL" id="HIQ30358.1"/>
    </source>
</evidence>
<keyword evidence="1" id="KW-0521">NADP</keyword>
<name>A0A832ZX40_CALS0</name>
<evidence type="ECO:0000256" key="1">
    <source>
        <dbReference type="HAMAP-Rule" id="MF_01966"/>
    </source>
</evidence>
<reference evidence="3" key="1">
    <citation type="journal article" date="2020" name="ISME J.">
        <title>Gammaproteobacteria mediating utilization of methyl-, sulfur- and petroleum organic compounds in deep ocean hydrothermal plumes.</title>
        <authorList>
            <person name="Zhou Z."/>
            <person name="Liu Y."/>
            <person name="Pan J."/>
            <person name="Cron B.R."/>
            <person name="Toner B.M."/>
            <person name="Anantharaman K."/>
            <person name="Breier J.A."/>
            <person name="Dick G.J."/>
            <person name="Li M."/>
        </authorList>
    </citation>
    <scope>NUCLEOTIDE SEQUENCE</scope>
    <source>
        <strain evidence="3">SZUA-1515</strain>
    </source>
</reference>
<dbReference type="AlphaFoldDB" id="A0A832ZX40"/>
<dbReference type="PANTHER" id="PTHR13612">
    <property type="entry name" value="ENHANCER OF MRNA-DECAPPING PROTEIN 3"/>
    <property type="match status" value="1"/>
</dbReference>
<feature type="binding site" evidence="1">
    <location>
        <begin position="60"/>
        <end position="64"/>
    </location>
    <ligand>
        <name>(6S)-NADPHX</name>
        <dbReference type="ChEBI" id="CHEBI:64076"/>
    </ligand>
</feature>
<keyword evidence="1" id="KW-0630">Potassium</keyword>
<gene>
    <name evidence="1" type="primary">nnrE</name>
    <name evidence="3" type="ORF">EYH45_07330</name>
</gene>
<keyword evidence="1 3" id="KW-0413">Isomerase</keyword>
<dbReference type="PANTHER" id="PTHR13612:SF0">
    <property type="entry name" value="ENHANCER OF MRNA-DECAPPING PROTEIN 3"/>
    <property type="match status" value="1"/>
</dbReference>
<keyword evidence="1" id="KW-0479">Metal-binding</keyword>
<dbReference type="EMBL" id="DQVM01000141">
    <property type="protein sequence ID" value="HIQ30358.1"/>
    <property type="molecule type" value="Genomic_DNA"/>
</dbReference>
<dbReference type="GO" id="GO:0000166">
    <property type="term" value="F:nucleotide binding"/>
    <property type="evidence" value="ECO:0007669"/>
    <property type="project" value="UniProtKB-KW"/>
</dbReference>
<comment type="similarity">
    <text evidence="1">Belongs to the NnrE/AIBP family.</text>
</comment>
<dbReference type="Gene3D" id="3.40.50.10260">
    <property type="entry name" value="YjeF N-terminal domain"/>
    <property type="match status" value="1"/>
</dbReference>
<evidence type="ECO:0000313" key="4">
    <source>
        <dbReference type="Proteomes" id="UP000608579"/>
    </source>
</evidence>
<feature type="binding site" evidence="1">
    <location>
        <position position="135"/>
    </location>
    <ligand>
        <name>K(+)</name>
        <dbReference type="ChEBI" id="CHEBI:29103"/>
    </ligand>
</feature>
<keyword evidence="1" id="KW-0520">NAD</keyword>